<dbReference type="CDD" id="cd05169">
    <property type="entry name" value="PIKKc_TOR"/>
    <property type="match status" value="1"/>
</dbReference>
<dbReference type="InterPro" id="IPR036738">
    <property type="entry name" value="FRB_sf"/>
</dbReference>
<keyword evidence="14" id="KW-1185">Reference proteome</keyword>
<comment type="similarity">
    <text evidence="1">Belongs to the PI3/PI4-kinase family.</text>
</comment>
<dbReference type="InterPro" id="IPR026683">
    <property type="entry name" value="TOR_cat"/>
</dbReference>
<evidence type="ECO:0000256" key="10">
    <source>
        <dbReference type="ARBA" id="ARBA00048679"/>
    </source>
</evidence>
<evidence type="ECO:0000256" key="7">
    <source>
        <dbReference type="ARBA" id="ARBA00022777"/>
    </source>
</evidence>
<dbReference type="InterPro" id="IPR036940">
    <property type="entry name" value="PI3/4_kinase_cat_sf"/>
</dbReference>
<dbReference type="Pfam" id="PF08771">
    <property type="entry name" value="FRB_dom"/>
    <property type="match status" value="1"/>
</dbReference>
<dbReference type="SUPFAM" id="SSF48452">
    <property type="entry name" value="TPR-like"/>
    <property type="match status" value="1"/>
</dbReference>
<gene>
    <name evidence="13" type="ORF">FPE_LOCUS16236</name>
</gene>
<keyword evidence="3" id="KW-0723">Serine/threonine-protein kinase</keyword>
<dbReference type="Proteomes" id="UP000834106">
    <property type="component" value="Chromosome 10"/>
</dbReference>
<dbReference type="InterPro" id="IPR003151">
    <property type="entry name" value="PIK-rel_kinase_FAT"/>
</dbReference>
<dbReference type="Gene3D" id="1.20.120.150">
    <property type="entry name" value="FKBP12-rapamycin binding domain"/>
    <property type="match status" value="1"/>
</dbReference>
<dbReference type="InterPro" id="IPR018936">
    <property type="entry name" value="PI3/4_kinase_CS"/>
</dbReference>
<evidence type="ECO:0000256" key="6">
    <source>
        <dbReference type="ARBA" id="ARBA00022741"/>
    </source>
</evidence>
<evidence type="ECO:0000256" key="4">
    <source>
        <dbReference type="ARBA" id="ARBA00022679"/>
    </source>
</evidence>
<comment type="catalytic activity">
    <reaction evidence="9">
        <text>L-threonyl-[protein] + ATP = O-phospho-L-threonyl-[protein] + ADP + H(+)</text>
        <dbReference type="Rhea" id="RHEA:46608"/>
        <dbReference type="Rhea" id="RHEA-COMP:11060"/>
        <dbReference type="Rhea" id="RHEA-COMP:11605"/>
        <dbReference type="ChEBI" id="CHEBI:15378"/>
        <dbReference type="ChEBI" id="CHEBI:30013"/>
        <dbReference type="ChEBI" id="CHEBI:30616"/>
        <dbReference type="ChEBI" id="CHEBI:61977"/>
        <dbReference type="ChEBI" id="CHEBI:456216"/>
        <dbReference type="EC" id="2.7.11.1"/>
    </reaction>
</comment>
<dbReference type="GO" id="GO:0031929">
    <property type="term" value="P:TOR signaling"/>
    <property type="evidence" value="ECO:0007669"/>
    <property type="project" value="TreeGrafter"/>
</dbReference>
<dbReference type="Pfam" id="PF02259">
    <property type="entry name" value="FAT"/>
    <property type="match status" value="1"/>
</dbReference>
<dbReference type="GO" id="GO:0080090">
    <property type="term" value="P:regulation of primary metabolic process"/>
    <property type="evidence" value="ECO:0007669"/>
    <property type="project" value="UniProtKB-ARBA"/>
</dbReference>
<keyword evidence="6" id="KW-0547">Nucleotide-binding</keyword>
<dbReference type="GO" id="GO:0016242">
    <property type="term" value="P:negative regulation of macroautophagy"/>
    <property type="evidence" value="ECO:0007669"/>
    <property type="project" value="TreeGrafter"/>
</dbReference>
<dbReference type="SUPFAM" id="SSF47212">
    <property type="entry name" value="FKBP12-rapamycin-binding domain of FKBP-rapamycin-associated protein (FRAP)"/>
    <property type="match status" value="1"/>
</dbReference>
<evidence type="ECO:0000256" key="1">
    <source>
        <dbReference type="ARBA" id="ARBA00011031"/>
    </source>
</evidence>
<dbReference type="InterPro" id="IPR050517">
    <property type="entry name" value="DDR_Repair_Kinase"/>
</dbReference>
<dbReference type="PROSITE" id="PS50290">
    <property type="entry name" value="PI3_4_KINASE_3"/>
    <property type="match status" value="1"/>
</dbReference>
<dbReference type="InterPro" id="IPR014009">
    <property type="entry name" value="PIK_FAT"/>
</dbReference>
<protein>
    <recommendedName>
        <fullName evidence="2">non-specific serine/threonine protein kinase</fullName>
        <ecNumber evidence="2">2.7.11.1</ecNumber>
    </recommendedName>
</protein>
<dbReference type="PROSITE" id="PS00915">
    <property type="entry name" value="PI3_4_KINASE_1"/>
    <property type="match status" value="1"/>
</dbReference>
<keyword evidence="8" id="KW-0067">ATP-binding</keyword>
<evidence type="ECO:0000256" key="8">
    <source>
        <dbReference type="ARBA" id="ARBA00022840"/>
    </source>
</evidence>
<comment type="catalytic activity">
    <reaction evidence="10">
        <text>L-seryl-[protein] + ATP = O-phospho-L-seryl-[protein] + ADP + H(+)</text>
        <dbReference type="Rhea" id="RHEA:17989"/>
        <dbReference type="Rhea" id="RHEA-COMP:9863"/>
        <dbReference type="Rhea" id="RHEA-COMP:11604"/>
        <dbReference type="ChEBI" id="CHEBI:15378"/>
        <dbReference type="ChEBI" id="CHEBI:29999"/>
        <dbReference type="ChEBI" id="CHEBI:30616"/>
        <dbReference type="ChEBI" id="CHEBI:83421"/>
        <dbReference type="ChEBI" id="CHEBI:456216"/>
        <dbReference type="EC" id="2.7.11.1"/>
    </reaction>
</comment>
<feature type="domain" description="PI3K/PI4K catalytic" evidence="11">
    <location>
        <begin position="556"/>
        <end position="834"/>
    </location>
</feature>
<dbReference type="FunFam" id="1.20.120.150:FF:000001">
    <property type="entry name" value="Serine/threonine-protein kinase TOR"/>
    <property type="match status" value="1"/>
</dbReference>
<dbReference type="AlphaFoldDB" id="A0AAD1ZIS7"/>
<dbReference type="SUPFAM" id="SSF56112">
    <property type="entry name" value="Protein kinase-like (PK-like)"/>
    <property type="match status" value="1"/>
</dbReference>
<dbReference type="EMBL" id="OU503045">
    <property type="protein sequence ID" value="CAI9770054.1"/>
    <property type="molecule type" value="Genomic_DNA"/>
</dbReference>
<evidence type="ECO:0000256" key="2">
    <source>
        <dbReference type="ARBA" id="ARBA00012513"/>
    </source>
</evidence>
<evidence type="ECO:0000313" key="14">
    <source>
        <dbReference type="Proteomes" id="UP000834106"/>
    </source>
</evidence>
<organism evidence="13 14">
    <name type="scientific">Fraxinus pennsylvanica</name>
    <dbReference type="NCBI Taxonomy" id="56036"/>
    <lineage>
        <taxon>Eukaryota</taxon>
        <taxon>Viridiplantae</taxon>
        <taxon>Streptophyta</taxon>
        <taxon>Embryophyta</taxon>
        <taxon>Tracheophyta</taxon>
        <taxon>Spermatophyta</taxon>
        <taxon>Magnoliopsida</taxon>
        <taxon>eudicotyledons</taxon>
        <taxon>Gunneridae</taxon>
        <taxon>Pentapetalae</taxon>
        <taxon>asterids</taxon>
        <taxon>lamiids</taxon>
        <taxon>Lamiales</taxon>
        <taxon>Oleaceae</taxon>
        <taxon>Oleeae</taxon>
        <taxon>Fraxinus</taxon>
    </lineage>
</organism>
<accession>A0AAD1ZIS7</accession>
<keyword evidence="4" id="KW-0808">Transferase</keyword>
<dbReference type="PROSITE" id="PS51189">
    <property type="entry name" value="FAT"/>
    <property type="match status" value="1"/>
</dbReference>
<dbReference type="SMART" id="SM01345">
    <property type="entry name" value="Rapamycin_bind"/>
    <property type="match status" value="1"/>
</dbReference>
<dbReference type="EC" id="2.7.11.1" evidence="2"/>
<keyword evidence="7" id="KW-0418">Kinase</keyword>
<dbReference type="PANTHER" id="PTHR11139">
    <property type="entry name" value="ATAXIA TELANGIECTASIA MUTATED ATM -RELATED"/>
    <property type="match status" value="1"/>
</dbReference>
<dbReference type="InterPro" id="IPR011009">
    <property type="entry name" value="Kinase-like_dom_sf"/>
</dbReference>
<evidence type="ECO:0000256" key="9">
    <source>
        <dbReference type="ARBA" id="ARBA00047899"/>
    </source>
</evidence>
<dbReference type="GO" id="GO:0005524">
    <property type="term" value="F:ATP binding"/>
    <property type="evidence" value="ECO:0007669"/>
    <property type="project" value="UniProtKB-KW"/>
</dbReference>
<evidence type="ECO:0000313" key="13">
    <source>
        <dbReference type="EMBL" id="CAI9770054.1"/>
    </source>
</evidence>
<dbReference type="GO" id="GO:0044877">
    <property type="term" value="F:protein-containing complex binding"/>
    <property type="evidence" value="ECO:0007669"/>
    <property type="project" value="InterPro"/>
</dbReference>
<dbReference type="Gene3D" id="1.10.1070.11">
    <property type="entry name" value="Phosphatidylinositol 3-/4-kinase, catalytic domain"/>
    <property type="match status" value="1"/>
</dbReference>
<dbReference type="GO" id="GO:0004674">
    <property type="term" value="F:protein serine/threonine kinase activity"/>
    <property type="evidence" value="ECO:0007669"/>
    <property type="project" value="UniProtKB-KW"/>
</dbReference>
<dbReference type="PANTHER" id="PTHR11139:SF9">
    <property type="entry name" value="SERINE_THREONINE-PROTEIN KINASE MTOR"/>
    <property type="match status" value="1"/>
</dbReference>
<dbReference type="FunFam" id="1.10.1070.11:FF:000029">
    <property type="entry name" value="Serine/threonine-protein kinase TOR"/>
    <property type="match status" value="1"/>
</dbReference>
<dbReference type="GO" id="GO:0005634">
    <property type="term" value="C:nucleus"/>
    <property type="evidence" value="ECO:0007669"/>
    <property type="project" value="TreeGrafter"/>
</dbReference>
<dbReference type="Pfam" id="PF00454">
    <property type="entry name" value="PI3_PI4_kinase"/>
    <property type="match status" value="1"/>
</dbReference>
<dbReference type="GO" id="GO:0005737">
    <property type="term" value="C:cytoplasm"/>
    <property type="evidence" value="ECO:0007669"/>
    <property type="project" value="TreeGrafter"/>
</dbReference>
<proteinExistence type="inferred from homology"/>
<dbReference type="SMART" id="SM00146">
    <property type="entry name" value="PI3Kc"/>
    <property type="match status" value="1"/>
</dbReference>
<sequence length="834" mass="95459">MVNSYIVYSKGLSLEMVKNSEPKRTDSTIPEFKKSRYFETMQWLDLVLESYDRAYSNMVRVQQLSELEEVIDYCTLPVGNTIAEGRRALIRNMWNERIKGTKRNVEVWEALLAVRSLVLPPTEDAETWIKFASLCRKSGRLSQARSTLIKLLQFDPETTPETVRYHGDPQVILAYLEYQWSLGEDNRRKESFTRLQELAIDLSRTPVLQQASQSSSLGSSNVPLLACVYLKLGNWRRALSPGLDDDSIQEILNAFRSATQCATKWAKAWHTWALFNTAVMSHYTLRGFPNVAGQFVVAAVTGYFHSIACAAHAKGVDDSLQDILRLLTLWFNHGATSEVQMALQKGFSLVNINTWLVVLPQIIARIHSNIHAVRELIQSFNLRKAAAHEVVDKVKRHSGALVDQAELVSKELIRVAILWHEMWHDALEEASRLYFGEHNIEGMLKVFEPLHEMLEEGAMGDNTTIKEKAFIQAYRHELLEAYECCMKYRRTGKDAELTQAWDLYYHVFRRIDKQLQTLTTLDLQSVSPELLECRDLELAVPGTYIADSPVVTITSFSPQLSVISSKQRPRKLTILGSDGEEYTFLLKGHEDLRQDERVMQLFGLVNTLLENSRKTSEKDLSIERYAVIPLSPNSGLIGWVPNCDTLHYLIREYRDARKITLNQEQKLMLSFAPDFDHLPLIAKVEVFEYALHNTEGNDLSRVLWLKSRTSEVWLDRRTNYTRSLAVMSMVGYLLGLGDRHPSNLMLHRSSGKILHIDFGDCFEASMNREKFPEKVPFRLTRMLVKAMEVSGIEGNFRSTCENVMHVLRTNKECVMAMMEVQSESALTYLLNVVV</sequence>
<evidence type="ECO:0000256" key="3">
    <source>
        <dbReference type="ARBA" id="ARBA00022527"/>
    </source>
</evidence>
<dbReference type="InterPro" id="IPR009076">
    <property type="entry name" value="FRB_dom"/>
</dbReference>
<evidence type="ECO:0000259" key="11">
    <source>
        <dbReference type="PROSITE" id="PS50290"/>
    </source>
</evidence>
<dbReference type="FunFam" id="3.30.1010.10:FF:000006">
    <property type="entry name" value="Serine/threonine-protein kinase TOR"/>
    <property type="match status" value="1"/>
</dbReference>
<evidence type="ECO:0000256" key="5">
    <source>
        <dbReference type="ARBA" id="ARBA00022737"/>
    </source>
</evidence>
<dbReference type="InterPro" id="IPR011990">
    <property type="entry name" value="TPR-like_helical_dom_sf"/>
</dbReference>
<reference evidence="13" key="1">
    <citation type="submission" date="2023-05" db="EMBL/GenBank/DDBJ databases">
        <authorList>
            <person name="Huff M."/>
        </authorList>
    </citation>
    <scope>NUCLEOTIDE SEQUENCE</scope>
</reference>
<dbReference type="PROSITE" id="PS00916">
    <property type="entry name" value="PI3_4_KINASE_2"/>
    <property type="match status" value="1"/>
</dbReference>
<name>A0AAD1ZIS7_9LAMI</name>
<dbReference type="GO" id="GO:0031931">
    <property type="term" value="C:TORC1 complex"/>
    <property type="evidence" value="ECO:0007669"/>
    <property type="project" value="TreeGrafter"/>
</dbReference>
<feature type="domain" description="FAT" evidence="12">
    <location>
        <begin position="1"/>
        <end position="402"/>
    </location>
</feature>
<dbReference type="Gene3D" id="3.30.1010.10">
    <property type="entry name" value="Phosphatidylinositol 3-kinase Catalytic Subunit, Chain A, domain 4"/>
    <property type="match status" value="1"/>
</dbReference>
<evidence type="ECO:0000259" key="12">
    <source>
        <dbReference type="PROSITE" id="PS51189"/>
    </source>
</evidence>
<dbReference type="InterPro" id="IPR000403">
    <property type="entry name" value="PI3/4_kinase_cat_dom"/>
</dbReference>
<dbReference type="GO" id="GO:0031932">
    <property type="term" value="C:TORC2 complex"/>
    <property type="evidence" value="ECO:0007669"/>
    <property type="project" value="TreeGrafter"/>
</dbReference>
<keyword evidence="5" id="KW-0677">Repeat</keyword>